<name>A0A919VKY8_9CLOT</name>
<dbReference type="EMBL" id="BOPZ01000004">
    <property type="protein sequence ID" value="GIM28053.1"/>
    <property type="molecule type" value="Genomic_DNA"/>
</dbReference>
<evidence type="ECO:0000313" key="3">
    <source>
        <dbReference type="EMBL" id="GIM28053.1"/>
    </source>
</evidence>
<dbReference type="PANTHER" id="PTHR39191:SF1">
    <property type="entry name" value="DUF4922 DOMAIN-CONTAINING PROTEIN"/>
    <property type="match status" value="1"/>
</dbReference>
<dbReference type="GO" id="GO:0006012">
    <property type="term" value="P:galactose metabolic process"/>
    <property type="evidence" value="ECO:0007669"/>
    <property type="project" value="InterPro"/>
</dbReference>
<dbReference type="AlphaFoldDB" id="A0A919VKY8"/>
<dbReference type="RefSeq" id="WP_212902792.1">
    <property type="nucleotide sequence ID" value="NZ_BOPZ01000004.1"/>
</dbReference>
<proteinExistence type="predicted"/>
<dbReference type="PANTHER" id="PTHR39191">
    <property type="entry name" value="GALACTOSE-1-PHOSPHATE URIDYLYLTRANSFERASE"/>
    <property type="match status" value="1"/>
</dbReference>
<evidence type="ECO:0000256" key="2">
    <source>
        <dbReference type="ARBA" id="ARBA00004947"/>
    </source>
</evidence>
<dbReference type="InterPro" id="IPR000766">
    <property type="entry name" value="GalP_uridyl_Trfase_II"/>
</dbReference>
<dbReference type="GO" id="GO:0008108">
    <property type="term" value="F:UDP-glucose:hexose-1-phosphate uridylyltransferase activity"/>
    <property type="evidence" value="ECO:0007669"/>
    <property type="project" value="UniProtKB-EC"/>
</dbReference>
<reference evidence="3" key="1">
    <citation type="submission" date="2021-03" db="EMBL/GenBank/DDBJ databases">
        <title>Taxonomic study of Clostridium polyendosporum from meadow-gley soil under rice.</title>
        <authorList>
            <person name="Kobayashi H."/>
            <person name="Tanizawa Y."/>
            <person name="Yagura M."/>
        </authorList>
    </citation>
    <scope>NUCLEOTIDE SEQUENCE</scope>
    <source>
        <strain evidence="3">JCM 30710</strain>
    </source>
</reference>
<comment type="catalytic activity">
    <reaction evidence="1">
        <text>alpha-D-galactose 1-phosphate + UDP-alpha-D-glucose = alpha-D-glucose 1-phosphate + UDP-alpha-D-galactose</text>
        <dbReference type="Rhea" id="RHEA:13989"/>
        <dbReference type="ChEBI" id="CHEBI:58336"/>
        <dbReference type="ChEBI" id="CHEBI:58601"/>
        <dbReference type="ChEBI" id="CHEBI:58885"/>
        <dbReference type="ChEBI" id="CHEBI:66914"/>
        <dbReference type="EC" id="2.7.7.12"/>
    </reaction>
</comment>
<dbReference type="GO" id="GO:0005737">
    <property type="term" value="C:cytoplasm"/>
    <property type="evidence" value="ECO:0007669"/>
    <property type="project" value="InterPro"/>
</dbReference>
<gene>
    <name evidence="3" type="ORF">CPJCM30710_07190</name>
</gene>
<dbReference type="Proteomes" id="UP000679179">
    <property type="component" value="Unassembled WGS sequence"/>
</dbReference>
<organism evidence="3 4">
    <name type="scientific">Clostridium polyendosporum</name>
    <dbReference type="NCBI Taxonomy" id="69208"/>
    <lineage>
        <taxon>Bacteria</taxon>
        <taxon>Bacillati</taxon>
        <taxon>Bacillota</taxon>
        <taxon>Clostridia</taxon>
        <taxon>Eubacteriales</taxon>
        <taxon>Clostridiaceae</taxon>
        <taxon>Clostridium</taxon>
    </lineage>
</organism>
<keyword evidence="4" id="KW-1185">Reference proteome</keyword>
<evidence type="ECO:0000313" key="4">
    <source>
        <dbReference type="Proteomes" id="UP000679179"/>
    </source>
</evidence>
<evidence type="ECO:0000256" key="1">
    <source>
        <dbReference type="ARBA" id="ARBA00001107"/>
    </source>
</evidence>
<comment type="pathway">
    <text evidence="2">Carbohydrate metabolism; galactose metabolism.</text>
</comment>
<comment type="caution">
    <text evidence="3">The sequence shown here is derived from an EMBL/GenBank/DDBJ whole genome shotgun (WGS) entry which is preliminary data.</text>
</comment>
<accession>A0A919VKY8</accession>
<sequence>MNVCQVIQHLIDCEVFLGFIEQEDEIYVRNQIMQLLNISDFVLGDSVQSDDKVPNLLEQLVDYSCENGIIKNVSGDRKILEIKIMDCLMSKPSVINKDFYEKFNYNSKSNIEAF</sequence>
<protein>
    <submittedName>
        <fullName evidence="3">Uncharacterized protein</fullName>
    </submittedName>
</protein>